<organism evidence="2 3">
    <name type="scientific">Saguinus oedipus</name>
    <name type="common">Cotton-top tamarin</name>
    <name type="synonym">Oedipomidas oedipus</name>
    <dbReference type="NCBI Taxonomy" id="9490"/>
    <lineage>
        <taxon>Eukaryota</taxon>
        <taxon>Metazoa</taxon>
        <taxon>Chordata</taxon>
        <taxon>Craniata</taxon>
        <taxon>Vertebrata</taxon>
        <taxon>Euteleostomi</taxon>
        <taxon>Mammalia</taxon>
        <taxon>Eutheria</taxon>
        <taxon>Euarchontoglires</taxon>
        <taxon>Primates</taxon>
        <taxon>Haplorrhini</taxon>
        <taxon>Platyrrhini</taxon>
        <taxon>Cebidae</taxon>
        <taxon>Callitrichinae</taxon>
        <taxon>Saguinus</taxon>
    </lineage>
</organism>
<proteinExistence type="predicted"/>
<dbReference type="EMBL" id="JASSZA010000005">
    <property type="protein sequence ID" value="KAK2110684.1"/>
    <property type="molecule type" value="Genomic_DNA"/>
</dbReference>
<dbReference type="InterPro" id="IPR000195">
    <property type="entry name" value="Rab-GAP-TBC_dom"/>
</dbReference>
<protein>
    <submittedName>
        <fullName evidence="2">TBC1 domain member 3</fullName>
    </submittedName>
</protein>
<dbReference type="InterPro" id="IPR050302">
    <property type="entry name" value="Rab_GAP_TBC_domain"/>
</dbReference>
<gene>
    <name evidence="2" type="primary">TBC1D3</name>
    <name evidence="2" type="ORF">P7K49_010430</name>
</gene>
<keyword evidence="3" id="KW-1185">Reference proteome</keyword>
<name>A0ABQ9VMS2_SAGOE</name>
<dbReference type="InterPro" id="IPR035969">
    <property type="entry name" value="Rab-GAP_TBC_sf"/>
</dbReference>
<feature type="domain" description="Rab-GAP TBC" evidence="1">
    <location>
        <begin position="1"/>
        <end position="146"/>
    </location>
</feature>
<dbReference type="Pfam" id="PF00566">
    <property type="entry name" value="RabGAP-TBC"/>
    <property type="match status" value="1"/>
</dbReference>
<evidence type="ECO:0000259" key="1">
    <source>
        <dbReference type="PROSITE" id="PS50086"/>
    </source>
</evidence>
<evidence type="ECO:0000313" key="2">
    <source>
        <dbReference type="EMBL" id="KAK2110684.1"/>
    </source>
</evidence>
<comment type="caution">
    <text evidence="2">The sequence shown here is derived from an EMBL/GenBank/DDBJ whole genome shotgun (WGS) entry which is preliminary data.</text>
</comment>
<accession>A0ABQ9VMS2</accession>
<reference evidence="2 3" key="1">
    <citation type="submission" date="2023-05" db="EMBL/GenBank/DDBJ databases">
        <title>B98-5 Cell Line De Novo Hybrid Assembly: An Optical Mapping Approach.</title>
        <authorList>
            <person name="Kananen K."/>
            <person name="Auerbach J.A."/>
            <person name="Kautto E."/>
            <person name="Blachly J.S."/>
        </authorList>
    </citation>
    <scope>NUCLEOTIDE SEQUENCE [LARGE SCALE GENOMIC DNA]</scope>
    <source>
        <strain evidence="2">B95-8</strain>
        <tissue evidence="2">Cell line</tissue>
    </source>
</reference>
<dbReference type="PANTHER" id="PTHR47219">
    <property type="entry name" value="RAB GTPASE-ACTIVATING PROTEIN 1-LIKE"/>
    <property type="match status" value="1"/>
</dbReference>
<sequence>MKEKGKRSCEQVHQIDLDVRKTLRRHILFRERYGLKQQELFHVLLAYAEYNPEVGYCRDLSQVAALFLLYLPEEDAFWALAQLLASERHSPQAFRMSLLRVPQELGADPWSPSQTPFILISRGHLIFPVADLCVLEPRPPALILCS</sequence>
<dbReference type="Proteomes" id="UP001266305">
    <property type="component" value="Unassembled WGS sequence"/>
</dbReference>
<dbReference type="Gene3D" id="1.10.8.270">
    <property type="entry name" value="putative rabgap domain of human tbc1 domain family member 14 like domains"/>
    <property type="match status" value="1"/>
</dbReference>
<evidence type="ECO:0000313" key="3">
    <source>
        <dbReference type="Proteomes" id="UP001266305"/>
    </source>
</evidence>
<dbReference type="SUPFAM" id="SSF47923">
    <property type="entry name" value="Ypt/Rab-GAP domain of gyp1p"/>
    <property type="match status" value="1"/>
</dbReference>
<dbReference type="PROSITE" id="PS50086">
    <property type="entry name" value="TBC_RABGAP"/>
    <property type="match status" value="1"/>
</dbReference>
<dbReference type="PANTHER" id="PTHR47219:SF25">
    <property type="entry name" value="RAB-GAP TBC DOMAIN-CONTAINING PROTEIN"/>
    <property type="match status" value="1"/>
</dbReference>